<dbReference type="Proteomes" id="UP000050424">
    <property type="component" value="Unassembled WGS sequence"/>
</dbReference>
<organism evidence="2 3">
    <name type="scientific">Neonectria ditissima</name>
    <dbReference type="NCBI Taxonomy" id="78410"/>
    <lineage>
        <taxon>Eukaryota</taxon>
        <taxon>Fungi</taxon>
        <taxon>Dikarya</taxon>
        <taxon>Ascomycota</taxon>
        <taxon>Pezizomycotina</taxon>
        <taxon>Sordariomycetes</taxon>
        <taxon>Hypocreomycetidae</taxon>
        <taxon>Hypocreales</taxon>
        <taxon>Nectriaceae</taxon>
        <taxon>Neonectria</taxon>
    </lineage>
</organism>
<dbReference type="AlphaFoldDB" id="A0A0P7AS78"/>
<feature type="compositionally biased region" description="Basic and acidic residues" evidence="1">
    <location>
        <begin position="11"/>
        <end position="32"/>
    </location>
</feature>
<reference evidence="2 3" key="1">
    <citation type="submission" date="2015-09" db="EMBL/GenBank/DDBJ databases">
        <title>Draft genome of a European isolate of the apple canker pathogen Neonectria ditissima.</title>
        <authorList>
            <person name="Gomez-Cortecero A."/>
            <person name="Harrison R.J."/>
            <person name="Armitage A.D."/>
        </authorList>
    </citation>
    <scope>NUCLEOTIDE SEQUENCE [LARGE SCALE GENOMIC DNA]</scope>
    <source>
        <strain evidence="2 3">R09/05</strain>
    </source>
</reference>
<protein>
    <submittedName>
        <fullName evidence="2">Uncharacterized protein</fullName>
    </submittedName>
</protein>
<dbReference type="EMBL" id="LKCW01000243">
    <property type="protein sequence ID" value="KPM35608.1"/>
    <property type="molecule type" value="Genomic_DNA"/>
</dbReference>
<evidence type="ECO:0000313" key="3">
    <source>
        <dbReference type="Proteomes" id="UP000050424"/>
    </source>
</evidence>
<evidence type="ECO:0000313" key="2">
    <source>
        <dbReference type="EMBL" id="KPM35608.1"/>
    </source>
</evidence>
<evidence type="ECO:0000256" key="1">
    <source>
        <dbReference type="SAM" id="MobiDB-lite"/>
    </source>
</evidence>
<feature type="region of interest" description="Disordered" evidence="1">
    <location>
        <begin position="76"/>
        <end position="104"/>
    </location>
</feature>
<sequence length="104" mass="11440">MVPIWAKKKTKSPDGKHSNEPSRATSQHEVRSQGRLWGCSPGSEPVISPAPTHVKPLHDKTALAITRHDRRLSTVNGTSLDPIIPMTGHDSDSRFPFPLSRLSL</sequence>
<comment type="caution">
    <text evidence="2">The sequence shown here is derived from an EMBL/GenBank/DDBJ whole genome shotgun (WGS) entry which is preliminary data.</text>
</comment>
<keyword evidence="3" id="KW-1185">Reference proteome</keyword>
<accession>A0A0P7AS78</accession>
<name>A0A0P7AS78_9HYPO</name>
<feature type="compositionally biased region" description="Basic residues" evidence="1">
    <location>
        <begin position="1"/>
        <end position="10"/>
    </location>
</feature>
<feature type="region of interest" description="Disordered" evidence="1">
    <location>
        <begin position="1"/>
        <end position="54"/>
    </location>
</feature>
<gene>
    <name evidence="2" type="ORF">AK830_g10964</name>
</gene>
<proteinExistence type="predicted"/>